<dbReference type="InterPro" id="IPR043504">
    <property type="entry name" value="Peptidase_S1_PA_chymotrypsin"/>
</dbReference>
<keyword evidence="3" id="KW-0378">Hydrolase</keyword>
<dbReference type="InterPro" id="IPR009003">
    <property type="entry name" value="Peptidase_S1_PA"/>
</dbReference>
<evidence type="ECO:0000313" key="6">
    <source>
        <dbReference type="EMBL" id="SCY27339.1"/>
    </source>
</evidence>
<dbReference type="InterPro" id="IPR036034">
    <property type="entry name" value="PDZ_sf"/>
</dbReference>
<dbReference type="OrthoDB" id="9758917at2"/>
<evidence type="ECO:0000256" key="4">
    <source>
        <dbReference type="ARBA" id="ARBA00022825"/>
    </source>
</evidence>
<sequence>MQERTTRLIMLAVAVLLAILVIQPYVSTYLFSAREPRAVTARGDLSELERSTIRVFETVAPSVLQVVSVSNRGFTTEAEPSGSGTGFVWDAAGHVVTNDHVVANGTGFVVRLASGEVVPAEVVGRAPNYDLAVLRLNTRSGLPAPVAIGGSADLKVGQTAYAIGNPFGLDQSLTTGIISALKRRLPTSGGREIADVIQTDAAINPGNSGGPLLDSAGRLIGVNTAIYSPSGANAGIGFAIPVDVVNRVVPELIRSGRVPTPGIGILAANEAVAAQLGVTGVIVAGVAPGSPAEQAGLRGVDPTIGAIGDIIIGIEDVPVRRLSDLTDRLEREGTDKTVTLKVMRNNRTRDVAVRVVDVGEVAQRQPRR</sequence>
<accession>A0A1G5EK13</accession>
<dbReference type="STRING" id="549386.SAMN02927923_01020"/>
<evidence type="ECO:0000256" key="2">
    <source>
        <dbReference type="ARBA" id="ARBA00022670"/>
    </source>
</evidence>
<name>A0A1G5EK13_9HYPH</name>
<dbReference type="Pfam" id="PF13365">
    <property type="entry name" value="Trypsin_2"/>
    <property type="match status" value="1"/>
</dbReference>
<dbReference type="RefSeq" id="WP_091131113.1">
    <property type="nucleotide sequence ID" value="NZ_FMVJ01000003.1"/>
</dbReference>
<organism evidence="6 7">
    <name type="scientific">Microvirga guangxiensis</name>
    <dbReference type="NCBI Taxonomy" id="549386"/>
    <lineage>
        <taxon>Bacteria</taxon>
        <taxon>Pseudomonadati</taxon>
        <taxon>Pseudomonadota</taxon>
        <taxon>Alphaproteobacteria</taxon>
        <taxon>Hyphomicrobiales</taxon>
        <taxon>Methylobacteriaceae</taxon>
        <taxon>Microvirga</taxon>
    </lineage>
</organism>
<keyword evidence="2" id="KW-0645">Protease</keyword>
<dbReference type="SMART" id="SM00228">
    <property type="entry name" value="PDZ"/>
    <property type="match status" value="1"/>
</dbReference>
<gene>
    <name evidence="6" type="ORF">SAMN02927923_01020</name>
</gene>
<dbReference type="EMBL" id="FMVJ01000003">
    <property type="protein sequence ID" value="SCY27339.1"/>
    <property type="molecule type" value="Genomic_DNA"/>
</dbReference>
<feature type="domain" description="PDZ" evidence="5">
    <location>
        <begin position="249"/>
        <end position="346"/>
    </location>
</feature>
<dbReference type="Proteomes" id="UP000199569">
    <property type="component" value="Unassembled WGS sequence"/>
</dbReference>
<dbReference type="SUPFAM" id="SSF50156">
    <property type="entry name" value="PDZ domain-like"/>
    <property type="match status" value="1"/>
</dbReference>
<dbReference type="GO" id="GO:0004252">
    <property type="term" value="F:serine-type endopeptidase activity"/>
    <property type="evidence" value="ECO:0007669"/>
    <property type="project" value="InterPro"/>
</dbReference>
<comment type="similarity">
    <text evidence="1">Belongs to the peptidase S1C family.</text>
</comment>
<evidence type="ECO:0000313" key="7">
    <source>
        <dbReference type="Proteomes" id="UP000199569"/>
    </source>
</evidence>
<dbReference type="PROSITE" id="PS50106">
    <property type="entry name" value="PDZ"/>
    <property type="match status" value="1"/>
</dbReference>
<dbReference type="GO" id="GO:0006508">
    <property type="term" value="P:proteolysis"/>
    <property type="evidence" value="ECO:0007669"/>
    <property type="project" value="UniProtKB-KW"/>
</dbReference>
<dbReference type="InterPro" id="IPR001478">
    <property type="entry name" value="PDZ"/>
</dbReference>
<dbReference type="PANTHER" id="PTHR43343:SF3">
    <property type="entry name" value="PROTEASE DO-LIKE 8, CHLOROPLASTIC"/>
    <property type="match status" value="1"/>
</dbReference>
<dbReference type="InterPro" id="IPR001940">
    <property type="entry name" value="Peptidase_S1C"/>
</dbReference>
<dbReference type="SUPFAM" id="SSF50494">
    <property type="entry name" value="Trypsin-like serine proteases"/>
    <property type="match status" value="1"/>
</dbReference>
<dbReference type="AlphaFoldDB" id="A0A1G5EK13"/>
<dbReference type="FunFam" id="2.40.10.10:FF:000001">
    <property type="entry name" value="Periplasmic serine protease DegS"/>
    <property type="match status" value="1"/>
</dbReference>
<evidence type="ECO:0000259" key="5">
    <source>
        <dbReference type="PROSITE" id="PS50106"/>
    </source>
</evidence>
<evidence type="ECO:0000256" key="3">
    <source>
        <dbReference type="ARBA" id="ARBA00022801"/>
    </source>
</evidence>
<keyword evidence="7" id="KW-1185">Reference proteome</keyword>
<dbReference type="Gene3D" id="2.30.42.10">
    <property type="match status" value="1"/>
</dbReference>
<keyword evidence="4" id="KW-0720">Serine protease</keyword>
<dbReference type="Pfam" id="PF13180">
    <property type="entry name" value="PDZ_2"/>
    <property type="match status" value="1"/>
</dbReference>
<dbReference type="PRINTS" id="PR00834">
    <property type="entry name" value="PROTEASES2C"/>
</dbReference>
<protein>
    <submittedName>
        <fullName evidence="6">2-alkenal reductase</fullName>
    </submittedName>
</protein>
<reference evidence="6 7" key="1">
    <citation type="submission" date="2016-10" db="EMBL/GenBank/DDBJ databases">
        <authorList>
            <person name="de Groot N.N."/>
        </authorList>
    </citation>
    <scope>NUCLEOTIDE SEQUENCE [LARGE SCALE GENOMIC DNA]</scope>
    <source>
        <strain evidence="6 7">CGMCC 1.7666</strain>
    </source>
</reference>
<dbReference type="PANTHER" id="PTHR43343">
    <property type="entry name" value="PEPTIDASE S12"/>
    <property type="match status" value="1"/>
</dbReference>
<dbReference type="InterPro" id="IPR051201">
    <property type="entry name" value="Chloro_Bact_Ser_Proteases"/>
</dbReference>
<proteinExistence type="inferred from homology"/>
<evidence type="ECO:0000256" key="1">
    <source>
        <dbReference type="ARBA" id="ARBA00010541"/>
    </source>
</evidence>
<dbReference type="Gene3D" id="2.40.10.10">
    <property type="entry name" value="Trypsin-like serine proteases"/>
    <property type="match status" value="2"/>
</dbReference>